<evidence type="ECO:0000256" key="1">
    <source>
        <dbReference type="SAM" id="MobiDB-lite"/>
    </source>
</evidence>
<reference evidence="2 3" key="1">
    <citation type="journal article" date="2014" name="Agronomy (Basel)">
        <title>A Draft Genome Sequence for Ensete ventricosum, the Drought-Tolerant Tree Against Hunger.</title>
        <authorList>
            <person name="Harrison J."/>
            <person name="Moore K.A."/>
            <person name="Paszkiewicz K."/>
            <person name="Jones T."/>
            <person name="Grant M."/>
            <person name="Ambacheew D."/>
            <person name="Muzemil S."/>
            <person name="Studholme D.J."/>
        </authorList>
    </citation>
    <scope>NUCLEOTIDE SEQUENCE [LARGE SCALE GENOMIC DNA]</scope>
</reference>
<dbReference type="EMBL" id="AMZH03031857">
    <property type="protein sequence ID" value="RRT32483.1"/>
    <property type="molecule type" value="Genomic_DNA"/>
</dbReference>
<name>A0A426WYW1_ENSVE</name>
<protein>
    <submittedName>
        <fullName evidence="2">Uncharacterized protein</fullName>
    </submittedName>
</protein>
<feature type="compositionally biased region" description="Basic residues" evidence="1">
    <location>
        <begin position="96"/>
        <end position="105"/>
    </location>
</feature>
<evidence type="ECO:0000313" key="2">
    <source>
        <dbReference type="EMBL" id="RRT32483.1"/>
    </source>
</evidence>
<gene>
    <name evidence="2" type="ORF">B296_00058454</name>
</gene>
<dbReference type="AlphaFoldDB" id="A0A426WYW1"/>
<dbReference type="Proteomes" id="UP000287651">
    <property type="component" value="Unassembled WGS sequence"/>
</dbReference>
<proteinExistence type="predicted"/>
<evidence type="ECO:0000313" key="3">
    <source>
        <dbReference type="Proteomes" id="UP000287651"/>
    </source>
</evidence>
<feature type="region of interest" description="Disordered" evidence="1">
    <location>
        <begin position="81"/>
        <end position="109"/>
    </location>
</feature>
<comment type="caution">
    <text evidence="2">The sequence shown here is derived from an EMBL/GenBank/DDBJ whole genome shotgun (WGS) entry which is preliminary data.</text>
</comment>
<organism evidence="2 3">
    <name type="scientific">Ensete ventricosum</name>
    <name type="common">Abyssinian banana</name>
    <name type="synonym">Musa ensete</name>
    <dbReference type="NCBI Taxonomy" id="4639"/>
    <lineage>
        <taxon>Eukaryota</taxon>
        <taxon>Viridiplantae</taxon>
        <taxon>Streptophyta</taxon>
        <taxon>Embryophyta</taxon>
        <taxon>Tracheophyta</taxon>
        <taxon>Spermatophyta</taxon>
        <taxon>Magnoliopsida</taxon>
        <taxon>Liliopsida</taxon>
        <taxon>Zingiberales</taxon>
        <taxon>Musaceae</taxon>
        <taxon>Ensete</taxon>
    </lineage>
</organism>
<accession>A0A426WYW1</accession>
<sequence length="119" mass="13291">MVSSLSRKSISWHKVSWFDGIMGLCLRCTMQEFDIGSFSDLDNDVKLLSGEIVISSPTSEVKEDLNCFISGKASYRAVPPKSTVSSRFRPSAVDRGRKKKEKKREKNTTRALLFLGSLA</sequence>